<keyword evidence="1 6" id="KW-0597">Phosphoprotein</keyword>
<dbReference type="Pfam" id="PF08663">
    <property type="entry name" value="HalX"/>
    <property type="match status" value="1"/>
</dbReference>
<keyword evidence="2" id="KW-0902">Two-component regulatory system</keyword>
<keyword evidence="5" id="KW-0804">Transcription</keyword>
<dbReference type="Gene3D" id="3.40.50.2300">
    <property type="match status" value="1"/>
</dbReference>
<dbReference type="Pfam" id="PF00072">
    <property type="entry name" value="Response_reg"/>
    <property type="match status" value="1"/>
</dbReference>
<keyword evidence="10" id="KW-1185">Reference proteome</keyword>
<dbReference type="RefSeq" id="WP_256398194.1">
    <property type="nucleotide sequence ID" value="NZ_JANHJR010000001.1"/>
</dbReference>
<evidence type="ECO:0000256" key="1">
    <source>
        <dbReference type="ARBA" id="ARBA00022553"/>
    </source>
</evidence>
<reference evidence="9 10" key="1">
    <citation type="journal article" date="2019" name="Int. J. Syst. Evol. Microbiol.">
        <title>The Global Catalogue of Microorganisms (GCM) 10K type strain sequencing project: providing services to taxonomists for standard genome sequencing and annotation.</title>
        <authorList>
            <consortium name="The Broad Institute Genomics Platform"/>
            <consortium name="The Broad Institute Genome Sequencing Center for Infectious Disease"/>
            <person name="Wu L."/>
            <person name="Ma J."/>
        </authorList>
    </citation>
    <scope>NUCLEOTIDE SEQUENCE [LARGE SCALE GENOMIC DNA]</scope>
    <source>
        <strain evidence="9 10">CGMCC 1.10390</strain>
    </source>
</reference>
<evidence type="ECO:0000256" key="3">
    <source>
        <dbReference type="ARBA" id="ARBA00023015"/>
    </source>
</evidence>
<dbReference type="EMBL" id="JBHUDO010000002">
    <property type="protein sequence ID" value="MFD1646283.1"/>
    <property type="molecule type" value="Genomic_DNA"/>
</dbReference>
<evidence type="ECO:0000256" key="6">
    <source>
        <dbReference type="PROSITE-ProRule" id="PRU00169"/>
    </source>
</evidence>
<dbReference type="PROSITE" id="PS50110">
    <property type="entry name" value="RESPONSE_REGULATORY"/>
    <property type="match status" value="1"/>
</dbReference>
<evidence type="ECO:0000256" key="2">
    <source>
        <dbReference type="ARBA" id="ARBA00023012"/>
    </source>
</evidence>
<dbReference type="InterPro" id="IPR013971">
    <property type="entry name" value="HalX_domain"/>
</dbReference>
<organism evidence="9 10">
    <name type="scientific">Haloarchaeobius litoreus</name>
    <dbReference type="NCBI Taxonomy" id="755306"/>
    <lineage>
        <taxon>Archaea</taxon>
        <taxon>Methanobacteriati</taxon>
        <taxon>Methanobacteriota</taxon>
        <taxon>Stenosarchaea group</taxon>
        <taxon>Halobacteria</taxon>
        <taxon>Halobacteriales</taxon>
        <taxon>Halorubellaceae</taxon>
        <taxon>Haloarchaeobius</taxon>
    </lineage>
</organism>
<dbReference type="Proteomes" id="UP001597034">
    <property type="component" value="Unassembled WGS sequence"/>
</dbReference>
<dbReference type="PANTHER" id="PTHR48111">
    <property type="entry name" value="REGULATOR OF RPOS"/>
    <property type="match status" value="1"/>
</dbReference>
<dbReference type="InterPro" id="IPR011006">
    <property type="entry name" value="CheY-like_superfamily"/>
</dbReference>
<dbReference type="AlphaFoldDB" id="A0ABD6DMF8"/>
<evidence type="ECO:0000256" key="5">
    <source>
        <dbReference type="ARBA" id="ARBA00023163"/>
    </source>
</evidence>
<sequence length="196" mass="22275">MPGDDTERPTVLVVDDEEKLADMYTLWLRNEYDVRTVYDGEDVLGALDGVDVVLLDRRMPGCSGDEVLERLERRDEDPAIVVVTAVDPDFEILELSFDDYVCKPVQADDLVAVIEQQLAAREHGDDLRRFLQLSTKRTLLELEHGPGVLDDTSDLRALRDEVDELEGQLRRTMADFDNVLESFQQINRGPGRGRRS</sequence>
<proteinExistence type="predicted"/>
<keyword evidence="3" id="KW-0805">Transcription regulation</keyword>
<evidence type="ECO:0000256" key="7">
    <source>
        <dbReference type="SAM" id="Coils"/>
    </source>
</evidence>
<accession>A0ABD6DMF8</accession>
<protein>
    <submittedName>
        <fullName evidence="9">Response regulator</fullName>
    </submittedName>
</protein>
<evidence type="ECO:0000313" key="9">
    <source>
        <dbReference type="EMBL" id="MFD1646283.1"/>
    </source>
</evidence>
<evidence type="ECO:0000313" key="10">
    <source>
        <dbReference type="Proteomes" id="UP001597034"/>
    </source>
</evidence>
<dbReference type="InterPro" id="IPR001789">
    <property type="entry name" value="Sig_transdc_resp-reg_receiver"/>
</dbReference>
<name>A0ABD6DMF8_9EURY</name>
<dbReference type="PANTHER" id="PTHR48111:SF1">
    <property type="entry name" value="TWO-COMPONENT RESPONSE REGULATOR ORR33"/>
    <property type="match status" value="1"/>
</dbReference>
<feature type="domain" description="Response regulatory" evidence="8">
    <location>
        <begin position="10"/>
        <end position="118"/>
    </location>
</feature>
<comment type="caution">
    <text evidence="9">The sequence shown here is derived from an EMBL/GenBank/DDBJ whole genome shotgun (WGS) entry which is preliminary data.</text>
</comment>
<feature type="coiled-coil region" evidence="7">
    <location>
        <begin position="148"/>
        <end position="175"/>
    </location>
</feature>
<gene>
    <name evidence="9" type="ORF">ACFSBL_11370</name>
</gene>
<evidence type="ECO:0000256" key="4">
    <source>
        <dbReference type="ARBA" id="ARBA00023125"/>
    </source>
</evidence>
<evidence type="ECO:0000259" key="8">
    <source>
        <dbReference type="PROSITE" id="PS50110"/>
    </source>
</evidence>
<keyword evidence="4" id="KW-0238">DNA-binding</keyword>
<dbReference type="SUPFAM" id="SSF52172">
    <property type="entry name" value="CheY-like"/>
    <property type="match status" value="1"/>
</dbReference>
<feature type="modified residue" description="4-aspartylphosphate" evidence="6">
    <location>
        <position position="56"/>
    </location>
</feature>
<dbReference type="GO" id="GO:0000160">
    <property type="term" value="P:phosphorelay signal transduction system"/>
    <property type="evidence" value="ECO:0007669"/>
    <property type="project" value="UniProtKB-KW"/>
</dbReference>
<dbReference type="SMART" id="SM00448">
    <property type="entry name" value="REC"/>
    <property type="match status" value="1"/>
</dbReference>
<dbReference type="InterPro" id="IPR039420">
    <property type="entry name" value="WalR-like"/>
</dbReference>
<dbReference type="GO" id="GO:0003677">
    <property type="term" value="F:DNA binding"/>
    <property type="evidence" value="ECO:0007669"/>
    <property type="project" value="UniProtKB-KW"/>
</dbReference>
<keyword evidence="7" id="KW-0175">Coiled coil</keyword>